<reference evidence="3 4" key="1">
    <citation type="submission" date="2017-06" db="EMBL/GenBank/DDBJ databases">
        <authorList>
            <consortium name="Pathogen Informatics"/>
        </authorList>
    </citation>
    <scope>NUCLEOTIDE SEQUENCE [LARGE SCALE GENOMIC DNA]</scope>
    <source>
        <strain evidence="3 4">NCTC12149</strain>
    </source>
</reference>
<evidence type="ECO:0000259" key="2">
    <source>
        <dbReference type="SMART" id="SM01235"/>
    </source>
</evidence>
<protein>
    <recommendedName>
        <fullName evidence="2">Haem-binding domain-containing protein</fullName>
    </recommendedName>
</protein>
<dbReference type="Pfam" id="PF14376">
    <property type="entry name" value="Haem_bd"/>
    <property type="match status" value="1"/>
</dbReference>
<dbReference type="Pfam" id="PF16694">
    <property type="entry name" value="Cytochrome_P460"/>
    <property type="match status" value="1"/>
</dbReference>
<dbReference type="AlphaFoldDB" id="A0AAJ5C0L3"/>
<evidence type="ECO:0000313" key="3">
    <source>
        <dbReference type="EMBL" id="SNV51522.1"/>
    </source>
</evidence>
<evidence type="ECO:0000313" key="4">
    <source>
        <dbReference type="Proteomes" id="UP000215355"/>
    </source>
</evidence>
<accession>A0AAJ5C0L3</accession>
<name>A0AAJ5C0L3_9SPHI</name>
<dbReference type="CDD" id="cd20753">
    <property type="entry name" value="cyt_P460_Mc-like"/>
    <property type="match status" value="1"/>
</dbReference>
<keyword evidence="1" id="KW-0812">Transmembrane</keyword>
<dbReference type="Gene3D" id="3.50.70.20">
    <property type="entry name" value="Cytochrome P460"/>
    <property type="match status" value="1"/>
</dbReference>
<sequence>MNQKSVKMNKSFFVPLILFVGIVILQFLPFVKADPIESVPAKPLAGVPEEINAIIEKSCFDCHSSQSNLSWYDKIVPLDYFVNGHIEKGREALDFSKWDSLGNPARNNLLYYSLNKILEGEMPLKSYSYIHGDNKPSENDIALLKSYLKERTPRKAFDPSQGVDSNKTLISLKKEEKIVVAPNANGIEYIPDYKDWKLISFSDRFDNGTMRLIYANDIAVKAIQDNKVKPWPDGAIFAKAAWKSKTNSDGSLSSGEFFQVEFMIKDAQKFKNSLGWGWARWRGKDLKPYGGEAILTTECTNCHKPLKESDYVFTRPFLLTNLK</sequence>
<dbReference type="KEGG" id="smiz:4412673_02429"/>
<dbReference type="InterPro" id="IPR025992">
    <property type="entry name" value="Haem-bd"/>
</dbReference>
<feature type="transmembrane region" description="Helical" evidence="1">
    <location>
        <begin position="12"/>
        <end position="31"/>
    </location>
</feature>
<organism evidence="3 4">
    <name type="scientific">Sphingobacterium mizutaii</name>
    <dbReference type="NCBI Taxonomy" id="1010"/>
    <lineage>
        <taxon>Bacteria</taxon>
        <taxon>Pseudomonadati</taxon>
        <taxon>Bacteroidota</taxon>
        <taxon>Sphingobacteriia</taxon>
        <taxon>Sphingobacteriales</taxon>
        <taxon>Sphingobacteriaceae</taxon>
        <taxon>Sphingobacterium</taxon>
    </lineage>
</organism>
<dbReference type="InterPro" id="IPR032033">
    <property type="entry name" value="Cytochrome_P460"/>
</dbReference>
<keyword evidence="1" id="KW-1133">Transmembrane helix</keyword>
<evidence type="ECO:0000256" key="1">
    <source>
        <dbReference type="SAM" id="Phobius"/>
    </source>
</evidence>
<keyword evidence="1" id="KW-0472">Membrane</keyword>
<gene>
    <name evidence="3" type="ORF">SAMEA4412673_02429</name>
</gene>
<dbReference type="InterPro" id="IPR038142">
    <property type="entry name" value="Cytochrome_P460_sp"/>
</dbReference>
<proteinExistence type="predicted"/>
<dbReference type="Proteomes" id="UP000215355">
    <property type="component" value="Chromosome 1"/>
</dbReference>
<feature type="domain" description="Haem-binding" evidence="2">
    <location>
        <begin position="19"/>
        <end position="152"/>
    </location>
</feature>
<dbReference type="SMART" id="SM01235">
    <property type="entry name" value="Haem_bd"/>
    <property type="match status" value="1"/>
</dbReference>
<dbReference type="EMBL" id="LT906468">
    <property type="protein sequence ID" value="SNV51522.1"/>
    <property type="molecule type" value="Genomic_DNA"/>
</dbReference>